<evidence type="ECO:0000313" key="5">
    <source>
        <dbReference type="Proteomes" id="UP000008363"/>
    </source>
</evidence>
<dbReference type="AlphaFoldDB" id="K6VRK0"/>
<dbReference type="InterPro" id="IPR006683">
    <property type="entry name" value="Thioestr_dom"/>
</dbReference>
<dbReference type="RefSeq" id="WP_006331619.1">
    <property type="nucleotide sequence ID" value="NZ_BAHC01000065.1"/>
</dbReference>
<dbReference type="Gene3D" id="3.10.129.10">
    <property type="entry name" value="Hotdog Thioesterase"/>
    <property type="match status" value="1"/>
</dbReference>
<dbReference type="OrthoDB" id="4750587at2"/>
<dbReference type="SUPFAM" id="SSF54637">
    <property type="entry name" value="Thioesterase/thiol ester dehydrase-isomerase"/>
    <property type="match status" value="1"/>
</dbReference>
<evidence type="ECO:0000313" key="4">
    <source>
        <dbReference type="EMBL" id="GAB89550.1"/>
    </source>
</evidence>
<dbReference type="CDD" id="cd03443">
    <property type="entry name" value="PaaI_thioesterase"/>
    <property type="match status" value="1"/>
</dbReference>
<dbReference type="InterPro" id="IPR003736">
    <property type="entry name" value="PAAI_dom"/>
</dbReference>
<organism evidence="4 5">
    <name type="scientific">Gordonia rhizosphera NBRC 16068</name>
    <dbReference type="NCBI Taxonomy" id="1108045"/>
    <lineage>
        <taxon>Bacteria</taxon>
        <taxon>Bacillati</taxon>
        <taxon>Actinomycetota</taxon>
        <taxon>Actinomycetes</taxon>
        <taxon>Mycobacteriales</taxon>
        <taxon>Gordoniaceae</taxon>
        <taxon>Gordonia</taxon>
    </lineage>
</organism>
<evidence type="ECO:0000256" key="2">
    <source>
        <dbReference type="ARBA" id="ARBA00022801"/>
    </source>
</evidence>
<evidence type="ECO:0000259" key="3">
    <source>
        <dbReference type="Pfam" id="PF03061"/>
    </source>
</evidence>
<proteinExistence type="inferred from homology"/>
<dbReference type="STRING" id="1108045.GORHZ_065_00150"/>
<dbReference type="NCBIfam" id="TIGR00369">
    <property type="entry name" value="unchar_dom_1"/>
    <property type="match status" value="1"/>
</dbReference>
<dbReference type="Proteomes" id="UP000008363">
    <property type="component" value="Unassembled WGS sequence"/>
</dbReference>
<evidence type="ECO:0000256" key="1">
    <source>
        <dbReference type="ARBA" id="ARBA00008324"/>
    </source>
</evidence>
<dbReference type="GO" id="GO:0047617">
    <property type="term" value="F:fatty acyl-CoA hydrolase activity"/>
    <property type="evidence" value="ECO:0007669"/>
    <property type="project" value="InterPro"/>
</dbReference>
<keyword evidence="5" id="KW-1185">Reference proteome</keyword>
<sequence>MAERNESGYGEMRARWQPESLRDIMAGMGMRAVVQRGEQHIVDLPVTPRVTNDSGGLMGGMTATLIDTVAGQAALATKPAGTRITTSDMAIRYLRPATEDTVSAVATVEHSGRRSITVRVDVLRGPRADKAAIATVVFAVLSEPTTP</sequence>
<accession>K6VRK0</accession>
<dbReference type="InterPro" id="IPR039298">
    <property type="entry name" value="ACOT13"/>
</dbReference>
<comment type="caution">
    <text evidence="4">The sequence shown here is derived from an EMBL/GenBank/DDBJ whole genome shotgun (WGS) entry which is preliminary data.</text>
</comment>
<name>K6VRK0_9ACTN</name>
<reference evidence="4 5" key="1">
    <citation type="submission" date="2012-08" db="EMBL/GenBank/DDBJ databases">
        <title>Whole genome shotgun sequence of Gordonia rhizosphera NBRC 16068.</title>
        <authorList>
            <person name="Takarada H."/>
            <person name="Isaki S."/>
            <person name="Hosoyama A."/>
            <person name="Tsuchikane K."/>
            <person name="Katsumata H."/>
            <person name="Baba S."/>
            <person name="Ohji S."/>
            <person name="Yamazaki S."/>
            <person name="Fujita N."/>
        </authorList>
    </citation>
    <scope>NUCLEOTIDE SEQUENCE [LARGE SCALE GENOMIC DNA]</scope>
    <source>
        <strain evidence="4 5">NBRC 16068</strain>
    </source>
</reference>
<dbReference type="Pfam" id="PF03061">
    <property type="entry name" value="4HBT"/>
    <property type="match status" value="1"/>
</dbReference>
<dbReference type="EMBL" id="BAHC01000065">
    <property type="protein sequence ID" value="GAB89550.1"/>
    <property type="molecule type" value="Genomic_DNA"/>
</dbReference>
<feature type="domain" description="Thioesterase" evidence="3">
    <location>
        <begin position="56"/>
        <end position="127"/>
    </location>
</feature>
<dbReference type="PANTHER" id="PTHR21660:SF1">
    <property type="entry name" value="ACYL-COENZYME A THIOESTERASE 13"/>
    <property type="match status" value="1"/>
</dbReference>
<keyword evidence="2" id="KW-0378">Hydrolase</keyword>
<dbReference type="PANTHER" id="PTHR21660">
    <property type="entry name" value="THIOESTERASE SUPERFAMILY MEMBER-RELATED"/>
    <property type="match status" value="1"/>
</dbReference>
<dbReference type="InterPro" id="IPR029069">
    <property type="entry name" value="HotDog_dom_sf"/>
</dbReference>
<protein>
    <recommendedName>
        <fullName evidence="3">Thioesterase domain-containing protein</fullName>
    </recommendedName>
</protein>
<gene>
    <name evidence="4" type="ORF">GORHZ_065_00150</name>
</gene>
<comment type="similarity">
    <text evidence="1">Belongs to the thioesterase PaaI family.</text>
</comment>